<sequence>MKQVDKIERTLGQLFEGRDFEKEYQEVKEKVLSYEPIRQFLMENKADISEQMINQNISNLYEFMTQDQNFKEKKRNADAWLCTKTCLKR</sequence>
<comment type="caution">
    <text evidence="2">The sequence shown here is derived from an EMBL/GenBank/DDBJ whole genome shotgun (WGS) entry which is preliminary data.</text>
</comment>
<dbReference type="EMBL" id="AODM01000001">
    <property type="protein sequence ID" value="EUJ65989.1"/>
    <property type="molecule type" value="Genomic_DNA"/>
</dbReference>
<dbReference type="Proteomes" id="UP000019241">
    <property type="component" value="Unassembled WGS sequence"/>
</dbReference>
<gene>
    <name evidence="2" type="ORF">MCOL2_00070</name>
</gene>
<evidence type="ECO:0000313" key="2">
    <source>
        <dbReference type="EMBL" id="EUJ65989.1"/>
    </source>
</evidence>
<protein>
    <submittedName>
        <fullName evidence="2">Primosomal protein DnaI</fullName>
    </submittedName>
</protein>
<name>W7DJ57_9LIST</name>
<proteinExistence type="predicted"/>
<dbReference type="AlphaFoldDB" id="W7DJ57"/>
<dbReference type="InterPro" id="IPR009928">
    <property type="entry name" value="DnaI_N"/>
</dbReference>
<organism evidence="2 3">
    <name type="scientific">Listeria fleischmannii FSL S10-1203</name>
    <dbReference type="NCBI Taxonomy" id="1265822"/>
    <lineage>
        <taxon>Bacteria</taxon>
        <taxon>Bacillati</taxon>
        <taxon>Bacillota</taxon>
        <taxon>Bacilli</taxon>
        <taxon>Bacillales</taxon>
        <taxon>Listeriaceae</taxon>
        <taxon>Listeria</taxon>
    </lineage>
</organism>
<evidence type="ECO:0000313" key="3">
    <source>
        <dbReference type="Proteomes" id="UP000019241"/>
    </source>
</evidence>
<accession>W7DJ57</accession>
<evidence type="ECO:0000259" key="1">
    <source>
        <dbReference type="Pfam" id="PF07319"/>
    </source>
</evidence>
<reference evidence="2 3" key="1">
    <citation type="submission" date="2012-12" db="EMBL/GenBank/DDBJ databases">
        <title>Novel taxa of Listeriaceae from agricultural environments in the United States.</title>
        <authorList>
            <person name="den Bakker H.C."/>
            <person name="Allred A."/>
            <person name="Warchocki S."/>
            <person name="Wright E.M."/>
            <person name="Burrell A."/>
            <person name="Nightingale K.K."/>
            <person name="Kephart D."/>
            <person name="Wiedmann M."/>
        </authorList>
    </citation>
    <scope>NUCLEOTIDE SEQUENCE [LARGE SCALE GENOMIC DNA]</scope>
    <source>
        <strain evidence="2 3">FSL S10-1203</strain>
    </source>
</reference>
<feature type="domain" description="Primosomal DnaI N-terminal" evidence="1">
    <location>
        <begin position="5"/>
        <end position="75"/>
    </location>
</feature>
<dbReference type="PATRIC" id="fig|1265822.4.peg.14"/>
<dbReference type="Pfam" id="PF07319">
    <property type="entry name" value="DnaI_N"/>
    <property type="match status" value="1"/>
</dbReference>